<dbReference type="SUPFAM" id="SSF55729">
    <property type="entry name" value="Acyl-CoA N-acyltransferases (Nat)"/>
    <property type="match status" value="1"/>
</dbReference>
<dbReference type="PROSITE" id="PS51186">
    <property type="entry name" value="GNAT"/>
    <property type="match status" value="1"/>
</dbReference>
<dbReference type="InterPro" id="IPR000182">
    <property type="entry name" value="GNAT_dom"/>
</dbReference>
<dbReference type="PANTHER" id="PTHR43800:SF1">
    <property type="entry name" value="PEPTIDYL-LYSINE N-ACETYLTRANSFERASE YJAB"/>
    <property type="match status" value="1"/>
</dbReference>
<dbReference type="CDD" id="cd04301">
    <property type="entry name" value="NAT_SF"/>
    <property type="match status" value="1"/>
</dbReference>
<dbReference type="EMBL" id="PKIW01000016">
    <property type="protein sequence ID" value="PLT11502.1"/>
    <property type="molecule type" value="Genomic_DNA"/>
</dbReference>
<protein>
    <submittedName>
        <fullName evidence="3">N-acetyltransferase</fullName>
    </submittedName>
</protein>
<organism evidence="3 4">
    <name type="scientific">Lactobacillus crispatus</name>
    <dbReference type="NCBI Taxonomy" id="47770"/>
    <lineage>
        <taxon>Bacteria</taxon>
        <taxon>Bacillati</taxon>
        <taxon>Bacillota</taxon>
        <taxon>Bacilli</taxon>
        <taxon>Lactobacillales</taxon>
        <taxon>Lactobacillaceae</taxon>
        <taxon>Lactobacillus</taxon>
    </lineage>
</organism>
<evidence type="ECO:0000313" key="3">
    <source>
        <dbReference type="EMBL" id="PLT11502.1"/>
    </source>
</evidence>
<accession>A0A2N5KZ42</accession>
<gene>
    <name evidence="3" type="ORF">CYJ79_04450</name>
</gene>
<sequence length="159" mass="18523">MITFFMEKFKMLNFRSYEDADFEKLCNIHDQARKQELKFANLEAAFIPFKIASKKEQLFEDYQVYVATKENKVVGFVGFNEEELGWLYVDPKVQGQGIGSKLIDFTLENSTRPFYLEVLEGNPAQKLYLKKGFITIKHESGKMPGNESFSVEVDLMEYK</sequence>
<dbReference type="Pfam" id="PF13508">
    <property type="entry name" value="Acetyltransf_7"/>
    <property type="match status" value="1"/>
</dbReference>
<evidence type="ECO:0000256" key="2">
    <source>
        <dbReference type="ARBA" id="ARBA00023315"/>
    </source>
</evidence>
<evidence type="ECO:0000256" key="1">
    <source>
        <dbReference type="ARBA" id="ARBA00022679"/>
    </source>
</evidence>
<proteinExistence type="predicted"/>
<name>A0A2N5KZ42_9LACO</name>
<dbReference type="InterPro" id="IPR016181">
    <property type="entry name" value="Acyl_CoA_acyltransferase"/>
</dbReference>
<dbReference type="Gene3D" id="3.40.630.30">
    <property type="match status" value="1"/>
</dbReference>
<comment type="caution">
    <text evidence="3">The sequence shown here is derived from an EMBL/GenBank/DDBJ whole genome shotgun (WGS) entry which is preliminary data.</text>
</comment>
<keyword evidence="2" id="KW-0012">Acyltransferase</keyword>
<dbReference type="Proteomes" id="UP000235119">
    <property type="component" value="Unassembled WGS sequence"/>
</dbReference>
<dbReference type="RefSeq" id="WP_005726112.1">
    <property type="nucleotide sequence ID" value="NZ_CP033426.1"/>
</dbReference>
<dbReference type="PANTHER" id="PTHR43800">
    <property type="entry name" value="PEPTIDYL-LYSINE N-ACETYLTRANSFERASE YJAB"/>
    <property type="match status" value="1"/>
</dbReference>
<dbReference type="GO" id="GO:0016747">
    <property type="term" value="F:acyltransferase activity, transferring groups other than amino-acyl groups"/>
    <property type="evidence" value="ECO:0007669"/>
    <property type="project" value="InterPro"/>
</dbReference>
<dbReference type="AlphaFoldDB" id="A0A2N5KZ42"/>
<evidence type="ECO:0000313" key="4">
    <source>
        <dbReference type="Proteomes" id="UP000235119"/>
    </source>
</evidence>
<keyword evidence="1 3" id="KW-0808">Transferase</keyword>
<reference evidence="3 4" key="1">
    <citation type="submission" date="2017-12" db="EMBL/GenBank/DDBJ databases">
        <title>Phylogenetic diversity of female urinary microbiome.</title>
        <authorList>
            <person name="Thomas-White K."/>
            <person name="Wolfe A.J."/>
        </authorList>
    </citation>
    <scope>NUCLEOTIDE SEQUENCE [LARGE SCALE GENOMIC DNA]</scope>
    <source>
        <strain evidence="3 4">UMB0085</strain>
    </source>
</reference>